<reference evidence="4 5" key="1">
    <citation type="submission" date="2017-11" db="EMBL/GenBank/DDBJ databases">
        <title>Draft Genome Sequence of Lactobacillus curieae NBRC 111893 isolated from Koso, a Japanese sugar-Vegetable Fermented Beverage.</title>
        <authorList>
            <person name="Chiou T.Y."/>
            <person name="Oshima K."/>
            <person name="Suda W."/>
            <person name="Hattori M."/>
            <person name="Takahashi T."/>
        </authorList>
    </citation>
    <scope>NUCLEOTIDE SEQUENCE [LARGE SCALE GENOMIC DNA]</scope>
    <source>
        <strain evidence="4 5">NBRC111893</strain>
    </source>
</reference>
<dbReference type="InterPro" id="IPR001155">
    <property type="entry name" value="OxRdtase_FMN_N"/>
</dbReference>
<dbReference type="AlphaFoldDB" id="A0A401FMJ7"/>
<dbReference type="Proteomes" id="UP000286974">
    <property type="component" value="Unassembled WGS sequence"/>
</dbReference>
<sequence>MLNSIVRKQLKINGKLSVRNNIFLSPLDINKSSIDGTVSQNDLMFHSSRSKDVGVDVVGSAYVSQTGKTSTNSVSICKDSDVNQLRYLSDAIHQNGSRAFIQLVHAGRMTNSNTNGGLPVIAPSAVKAKHGDFPIPREMTKGDVYQVIQEFTDAVDRAYAAGFDGIELHGANTFLLQQFVSPQSNQRTDMFGGNLYRRLTFVTLLVTKVIEHAKKLSSNFIVGYRLSPEEIEDGGMTLDETVSLAIVLDKLGIDYLSLSISNYAQIPQTVDTEMSIVSIFEKFVKCQIVVAGGIKTKQDIIEAGHKADFLAVGMALINDPDWLKKVGD</sequence>
<evidence type="ECO:0000313" key="5">
    <source>
        <dbReference type="Proteomes" id="UP000286974"/>
    </source>
</evidence>
<comment type="caution">
    <text evidence="4">The sequence shown here is derived from an EMBL/GenBank/DDBJ whole genome shotgun (WGS) entry which is preliminary data.</text>
</comment>
<evidence type="ECO:0000256" key="1">
    <source>
        <dbReference type="ARBA" id="ARBA00022630"/>
    </source>
</evidence>
<dbReference type="GO" id="GO:0010181">
    <property type="term" value="F:FMN binding"/>
    <property type="evidence" value="ECO:0007669"/>
    <property type="project" value="InterPro"/>
</dbReference>
<feature type="domain" description="NADH:flavin oxidoreductase/NADH oxidase N-terminal" evidence="3">
    <location>
        <begin position="14"/>
        <end position="326"/>
    </location>
</feature>
<dbReference type="GO" id="GO:0016491">
    <property type="term" value="F:oxidoreductase activity"/>
    <property type="evidence" value="ECO:0007669"/>
    <property type="project" value="UniProtKB-KW"/>
</dbReference>
<protein>
    <submittedName>
        <fullName evidence="4">NADH:flavin oxidoreductase, old Yellow Enzyme family</fullName>
    </submittedName>
</protein>
<evidence type="ECO:0000256" key="2">
    <source>
        <dbReference type="ARBA" id="ARBA00023002"/>
    </source>
</evidence>
<dbReference type="InterPro" id="IPR013785">
    <property type="entry name" value="Aldolase_TIM"/>
</dbReference>
<name>A0A401FMJ7_9LACO</name>
<proteinExistence type="predicted"/>
<dbReference type="InterPro" id="IPR051799">
    <property type="entry name" value="NADH_flavin_oxidoreductase"/>
</dbReference>
<dbReference type="SUPFAM" id="SSF51395">
    <property type="entry name" value="FMN-linked oxidoreductases"/>
    <property type="match status" value="1"/>
</dbReference>
<keyword evidence="1" id="KW-0285">Flavoprotein</keyword>
<dbReference type="EMBL" id="BEXA01000003">
    <property type="protein sequence ID" value="GAY73609.1"/>
    <property type="molecule type" value="Genomic_DNA"/>
</dbReference>
<evidence type="ECO:0000313" key="4">
    <source>
        <dbReference type="EMBL" id="GAY73609.1"/>
    </source>
</evidence>
<dbReference type="PANTHER" id="PTHR43656">
    <property type="entry name" value="BINDING OXIDOREDUCTASE, PUTATIVE (AFU_ORTHOLOGUE AFUA_2G08260)-RELATED"/>
    <property type="match status" value="1"/>
</dbReference>
<gene>
    <name evidence="4" type="ORF">NBRC111893_1755</name>
</gene>
<keyword evidence="5" id="KW-1185">Reference proteome</keyword>
<dbReference type="Pfam" id="PF00724">
    <property type="entry name" value="Oxidored_FMN"/>
    <property type="match status" value="1"/>
</dbReference>
<evidence type="ECO:0000259" key="3">
    <source>
        <dbReference type="Pfam" id="PF00724"/>
    </source>
</evidence>
<organism evidence="4 5">
    <name type="scientific">Lentilactobacillus kosonis</name>
    <dbReference type="NCBI Taxonomy" id="2810561"/>
    <lineage>
        <taxon>Bacteria</taxon>
        <taxon>Bacillati</taxon>
        <taxon>Bacillota</taxon>
        <taxon>Bacilli</taxon>
        <taxon>Lactobacillales</taxon>
        <taxon>Lactobacillaceae</taxon>
        <taxon>Lentilactobacillus</taxon>
    </lineage>
</organism>
<dbReference type="RefSeq" id="WP_160114463.1">
    <property type="nucleotide sequence ID" value="NZ_BEXA01000003.1"/>
</dbReference>
<accession>A0A401FMJ7</accession>
<dbReference type="PANTHER" id="PTHR43656:SF2">
    <property type="entry name" value="BINDING OXIDOREDUCTASE, PUTATIVE (AFU_ORTHOLOGUE AFUA_2G08260)-RELATED"/>
    <property type="match status" value="1"/>
</dbReference>
<keyword evidence="2" id="KW-0560">Oxidoreductase</keyword>
<dbReference type="OrthoDB" id="9772736at2"/>
<dbReference type="Gene3D" id="3.20.20.70">
    <property type="entry name" value="Aldolase class I"/>
    <property type="match status" value="1"/>
</dbReference>